<dbReference type="PANTHER" id="PTHR32182">
    <property type="entry name" value="DNA REPLICATION AND REPAIR PROTEIN RECF"/>
    <property type="match status" value="1"/>
</dbReference>
<name>A0A6C0VYB8_PROVU</name>
<dbReference type="InterPro" id="IPR003959">
    <property type="entry name" value="ATPase_AAA_core"/>
</dbReference>
<evidence type="ECO:0000259" key="1">
    <source>
        <dbReference type="Pfam" id="PF13304"/>
    </source>
</evidence>
<protein>
    <recommendedName>
        <fullName evidence="1">ATPase AAA-type core domain-containing protein</fullName>
    </recommendedName>
</protein>
<dbReference type="AlphaFoldDB" id="A0A6C0VYB8"/>
<dbReference type="SUPFAM" id="SSF52540">
    <property type="entry name" value="P-loop containing nucleoside triphosphate hydrolases"/>
    <property type="match status" value="1"/>
</dbReference>
<dbReference type="GO" id="GO:0005524">
    <property type="term" value="F:ATP binding"/>
    <property type="evidence" value="ECO:0007669"/>
    <property type="project" value="InterPro"/>
</dbReference>
<dbReference type="PANTHER" id="PTHR32182:SF22">
    <property type="entry name" value="ATP-DEPENDENT ENDONUCLEASE, OLD FAMILY-RELATED"/>
    <property type="match status" value="1"/>
</dbReference>
<proteinExistence type="predicted"/>
<dbReference type="EMBL" id="MK599200">
    <property type="protein sequence ID" value="QIB99793.1"/>
    <property type="molecule type" value="Genomic_DNA"/>
</dbReference>
<accession>A0A6C0VYB8</accession>
<gene>
    <name evidence="2" type="ORF">GIPvu2_12</name>
</gene>
<dbReference type="GO" id="GO:0016887">
    <property type="term" value="F:ATP hydrolysis activity"/>
    <property type="evidence" value="ECO:0007669"/>
    <property type="project" value="InterPro"/>
</dbReference>
<organism evidence="2">
    <name type="scientific">Proteus vulgaris</name>
    <dbReference type="NCBI Taxonomy" id="585"/>
    <lineage>
        <taxon>Bacteria</taxon>
        <taxon>Pseudomonadati</taxon>
        <taxon>Pseudomonadota</taxon>
        <taxon>Gammaproteobacteria</taxon>
        <taxon>Enterobacterales</taxon>
        <taxon>Morganellaceae</taxon>
        <taxon>Proteus</taxon>
    </lineage>
</organism>
<evidence type="ECO:0000313" key="2">
    <source>
        <dbReference type="EMBL" id="QIB99793.1"/>
    </source>
</evidence>
<dbReference type="Gene3D" id="3.40.50.300">
    <property type="entry name" value="P-loop containing nucleotide triphosphate hydrolases"/>
    <property type="match status" value="1"/>
</dbReference>
<feature type="domain" description="ATPase AAA-type core" evidence="1">
    <location>
        <begin position="23"/>
        <end position="305"/>
    </location>
</feature>
<sequence>MELTLAPNPLYDQPQTIHINKVATLIGENGSGKSSILHSIFRKQIEEPSDTLQLICATSGQNENFSSFFERRLTSLRSRKDISDIDFSSLFFTQKDVRFLTFLAYTFKRNGLVFNFVNNHKAFKDQVSVKLRLNISVPDTYIKNVQQDLIAEAKDYEHPSIRKRPFNQRLDAFLEKIETLPDLDTLLETGKGLKSTEVEVTNEQFFDVFDGSRADATKFLIEGSYNEYFFSASEIFLYLTDNIEFSLLSDGEYQFLFVASLIDLFDSTSSLFMFDEVDSHLHHKNVELLWDILSNTKGKVITTTHLVDSIAENDFESLFLVENGQIKNDQKSQKLLERLKVLSKSKVVELEIASKLNNLCLIDYYNDWKIFELLTKQKGLDWTPLSSINPIAKSSGYSAAGDSFGASKIKWLHELRDMKDYIRACKAEKYGKSPALHDNKVTNVFLVCDRDELPEANIHTQSGVKVIGVDYPDKFNIGLPCPERINIHLLTWKRREIKNYLLSHSALLHHDVLEQINNAELLRASYYLQPNNPGDNDDIRRLNAKSVIDPLINTDGIGLDIDKLQAYIDLIPPAEISEDITNMYNFIIGKL</sequence>
<reference evidence="2" key="1">
    <citation type="submission" date="2019-03" db="EMBL/GenBank/DDBJ databases">
        <title>A novel genomic island identified in Proteus vulgaris.</title>
        <authorList>
            <person name="Wang X.-C."/>
            <person name="Wang H.-N."/>
        </authorList>
    </citation>
    <scope>NUCLEOTIDE SEQUENCE</scope>
    <source>
        <strain evidence="2">SCH15</strain>
    </source>
</reference>
<dbReference type="GO" id="GO:0006302">
    <property type="term" value="P:double-strand break repair"/>
    <property type="evidence" value="ECO:0007669"/>
    <property type="project" value="TreeGrafter"/>
</dbReference>
<dbReference type="InterPro" id="IPR027417">
    <property type="entry name" value="P-loop_NTPase"/>
</dbReference>
<dbReference type="GO" id="GO:0000731">
    <property type="term" value="P:DNA synthesis involved in DNA repair"/>
    <property type="evidence" value="ECO:0007669"/>
    <property type="project" value="TreeGrafter"/>
</dbReference>
<dbReference type="Pfam" id="PF13304">
    <property type="entry name" value="AAA_21"/>
    <property type="match status" value="1"/>
</dbReference>